<proteinExistence type="predicted"/>
<evidence type="ECO:0000313" key="2">
    <source>
        <dbReference type="Proteomes" id="UP001056120"/>
    </source>
</evidence>
<comment type="caution">
    <text evidence="1">The sequence shown here is derived from an EMBL/GenBank/DDBJ whole genome shotgun (WGS) entry which is preliminary data.</text>
</comment>
<accession>A0ACB9JUS9</accession>
<gene>
    <name evidence="1" type="ORF">L1987_05109</name>
</gene>
<protein>
    <submittedName>
        <fullName evidence="1">Uncharacterized protein</fullName>
    </submittedName>
</protein>
<keyword evidence="2" id="KW-1185">Reference proteome</keyword>
<organism evidence="1 2">
    <name type="scientific">Smallanthus sonchifolius</name>
    <dbReference type="NCBI Taxonomy" id="185202"/>
    <lineage>
        <taxon>Eukaryota</taxon>
        <taxon>Viridiplantae</taxon>
        <taxon>Streptophyta</taxon>
        <taxon>Embryophyta</taxon>
        <taxon>Tracheophyta</taxon>
        <taxon>Spermatophyta</taxon>
        <taxon>Magnoliopsida</taxon>
        <taxon>eudicotyledons</taxon>
        <taxon>Gunneridae</taxon>
        <taxon>Pentapetalae</taxon>
        <taxon>asterids</taxon>
        <taxon>campanulids</taxon>
        <taxon>Asterales</taxon>
        <taxon>Asteraceae</taxon>
        <taxon>Asteroideae</taxon>
        <taxon>Heliantheae alliance</taxon>
        <taxon>Millerieae</taxon>
        <taxon>Smallanthus</taxon>
    </lineage>
</organism>
<dbReference type="Proteomes" id="UP001056120">
    <property type="component" value="Linkage Group LG02"/>
</dbReference>
<sequence>MRVIVPLQGVVQGGGGGGGLVLGSIIPCALFYFFQLYLKSKNRSDDDPTTPPAPELQDISPPGGGLQRVQSIRSIWSPRGTNGQAQVSSRANSVIKQPDSPYYVGLKKACKNPYDVSFNPDGIIQLGLDENKLSMDLVQDWLMANTKCSSIGHELRMDGISAYHPFDGLFELKMAVAGFMSQVMEGRVSFDPSHIILTSGVTSAIEMFVFCLADLGNAFLVPSPYAPDLDRDVKWRTGVEIIPVPCRSSDNFSLSSVSPV</sequence>
<reference evidence="2" key="1">
    <citation type="journal article" date="2022" name="Mol. Ecol. Resour.">
        <title>The genomes of chicory, endive, great burdock and yacon provide insights into Asteraceae palaeo-polyploidization history and plant inulin production.</title>
        <authorList>
            <person name="Fan W."/>
            <person name="Wang S."/>
            <person name="Wang H."/>
            <person name="Wang A."/>
            <person name="Jiang F."/>
            <person name="Liu H."/>
            <person name="Zhao H."/>
            <person name="Xu D."/>
            <person name="Zhang Y."/>
        </authorList>
    </citation>
    <scope>NUCLEOTIDE SEQUENCE [LARGE SCALE GENOMIC DNA]</scope>
    <source>
        <strain evidence="2">cv. Yunnan</strain>
    </source>
</reference>
<reference evidence="1 2" key="2">
    <citation type="journal article" date="2022" name="Mol. Ecol. Resour.">
        <title>The genomes of chicory, endive, great burdock and yacon provide insights into Asteraceae paleo-polyploidization history and plant inulin production.</title>
        <authorList>
            <person name="Fan W."/>
            <person name="Wang S."/>
            <person name="Wang H."/>
            <person name="Wang A."/>
            <person name="Jiang F."/>
            <person name="Liu H."/>
            <person name="Zhao H."/>
            <person name="Xu D."/>
            <person name="Zhang Y."/>
        </authorList>
    </citation>
    <scope>NUCLEOTIDE SEQUENCE [LARGE SCALE GENOMIC DNA]</scope>
    <source>
        <strain evidence="2">cv. Yunnan</strain>
        <tissue evidence="1">Leaves</tissue>
    </source>
</reference>
<dbReference type="EMBL" id="CM042019">
    <property type="protein sequence ID" value="KAI3823669.1"/>
    <property type="molecule type" value="Genomic_DNA"/>
</dbReference>
<name>A0ACB9JUS9_9ASTR</name>
<evidence type="ECO:0000313" key="1">
    <source>
        <dbReference type="EMBL" id="KAI3823669.1"/>
    </source>
</evidence>